<dbReference type="CDD" id="cd01647">
    <property type="entry name" value="RT_LTR"/>
    <property type="match status" value="1"/>
</dbReference>
<dbReference type="InterPro" id="IPR043502">
    <property type="entry name" value="DNA/RNA_pol_sf"/>
</dbReference>
<evidence type="ECO:0000259" key="3">
    <source>
        <dbReference type="Pfam" id="PF17919"/>
    </source>
</evidence>
<accession>A0A6L2JXC1</accession>
<dbReference type="SUPFAM" id="SSF56672">
    <property type="entry name" value="DNA/RNA polymerases"/>
    <property type="match status" value="1"/>
</dbReference>
<name>A0A6L2JXC1_TANCI</name>
<feature type="domain" description="Reverse transcriptase/retrotransposon-derived protein RNase H-like" evidence="3">
    <location>
        <begin position="442"/>
        <end position="522"/>
    </location>
</feature>
<sequence>MYQHLLEMPVMRFEELKKGQKALKDRAETVETEMTNLCERVMSLEISDLSLRDTLRSEREAYTRSEAVKQLIRQRVAKALVAREANLNNVNENMNEAGNRNKVNGGLGGVTPVAKACTYKGFLSCQPCNFGGTEWVVGWSQKRRTKSRGSSGDSQITSKEMSFVSTIFSLLIDIAPSALDVSCAIELADRRVIGSDTIIRGCMLNFIDHPFNIDLMLVKLGNFNVIIGMDWLSKYHAISICDEKHVRIPYMNELLMIQGDGSDSEKDLPGIPPAQQVEFQINSVLGVVPVARSQYKLASLKMQELLNQLQEHSDKGFIRPSSSPWGASVLFVKKKYRSFRMCIDYHELNKLIVKNHYPLLMVDDLFDQLQGSSVYSKIDLRSGYHQLIVREDDIPKTMVKTRYGHYKFQVMPFGLTNASERKQEHEENLKQILEVLKKEELGDKEEAAFQLLKQKLCSAQTLSFPEGTKNFVVYCDASHKGLGVLMMQKKKVIAYASRQLKVHEKNYTTYDLELGAVVFALKI</sequence>
<gene>
    <name evidence="4" type="ORF">Tci_013746</name>
</gene>
<dbReference type="Pfam" id="PF17919">
    <property type="entry name" value="RT_RNaseH_2"/>
    <property type="match status" value="1"/>
</dbReference>
<keyword evidence="4" id="KW-0695">RNA-directed DNA polymerase</keyword>
<keyword evidence="1" id="KW-0175">Coiled coil</keyword>
<dbReference type="PANTHER" id="PTHR24559">
    <property type="entry name" value="TRANSPOSON TY3-I GAG-POL POLYPROTEIN"/>
    <property type="match status" value="1"/>
</dbReference>
<dbReference type="AlphaFoldDB" id="A0A6L2JXC1"/>
<dbReference type="InterPro" id="IPR021109">
    <property type="entry name" value="Peptidase_aspartic_dom_sf"/>
</dbReference>
<comment type="caution">
    <text evidence="4">The sequence shown here is derived from an EMBL/GenBank/DDBJ whole genome shotgun (WGS) entry which is preliminary data.</text>
</comment>
<dbReference type="InterPro" id="IPR043128">
    <property type="entry name" value="Rev_trsase/Diguanyl_cyclase"/>
</dbReference>
<dbReference type="InterPro" id="IPR053134">
    <property type="entry name" value="RNA-dir_DNA_polymerase"/>
</dbReference>
<dbReference type="Pfam" id="PF08284">
    <property type="entry name" value="RVP_2"/>
    <property type="match status" value="1"/>
</dbReference>
<keyword evidence="4" id="KW-0548">Nucleotidyltransferase</keyword>
<dbReference type="PANTHER" id="PTHR24559:SF427">
    <property type="entry name" value="RNA-DIRECTED DNA POLYMERASE"/>
    <property type="match status" value="1"/>
</dbReference>
<dbReference type="EMBL" id="BKCJ010001480">
    <property type="protein sequence ID" value="GEU41768.1"/>
    <property type="molecule type" value="Genomic_DNA"/>
</dbReference>
<dbReference type="CDD" id="cd00303">
    <property type="entry name" value="retropepsin_like"/>
    <property type="match status" value="1"/>
</dbReference>
<organism evidence="4">
    <name type="scientific">Tanacetum cinerariifolium</name>
    <name type="common">Dalmatian daisy</name>
    <name type="synonym">Chrysanthemum cinerariifolium</name>
    <dbReference type="NCBI Taxonomy" id="118510"/>
    <lineage>
        <taxon>Eukaryota</taxon>
        <taxon>Viridiplantae</taxon>
        <taxon>Streptophyta</taxon>
        <taxon>Embryophyta</taxon>
        <taxon>Tracheophyta</taxon>
        <taxon>Spermatophyta</taxon>
        <taxon>Magnoliopsida</taxon>
        <taxon>eudicotyledons</taxon>
        <taxon>Gunneridae</taxon>
        <taxon>Pentapetalae</taxon>
        <taxon>asterids</taxon>
        <taxon>campanulids</taxon>
        <taxon>Asterales</taxon>
        <taxon>Asteraceae</taxon>
        <taxon>Asteroideae</taxon>
        <taxon>Anthemideae</taxon>
        <taxon>Anthemidinae</taxon>
        <taxon>Tanacetum</taxon>
    </lineage>
</organism>
<protein>
    <submittedName>
        <fullName evidence="4">Putative reverse transcriptase domain-containing protein</fullName>
    </submittedName>
</protein>
<dbReference type="Pfam" id="PF00078">
    <property type="entry name" value="RVT_1"/>
    <property type="match status" value="1"/>
</dbReference>
<reference evidence="4" key="1">
    <citation type="journal article" date="2019" name="Sci. Rep.">
        <title>Draft genome of Tanacetum cinerariifolium, the natural source of mosquito coil.</title>
        <authorList>
            <person name="Yamashiro T."/>
            <person name="Shiraishi A."/>
            <person name="Satake H."/>
            <person name="Nakayama K."/>
        </authorList>
    </citation>
    <scope>NUCLEOTIDE SEQUENCE</scope>
</reference>
<evidence type="ECO:0000313" key="4">
    <source>
        <dbReference type="EMBL" id="GEU41768.1"/>
    </source>
</evidence>
<dbReference type="Gene3D" id="3.10.10.10">
    <property type="entry name" value="HIV Type 1 Reverse Transcriptase, subunit A, domain 1"/>
    <property type="match status" value="1"/>
</dbReference>
<evidence type="ECO:0000256" key="1">
    <source>
        <dbReference type="SAM" id="Coils"/>
    </source>
</evidence>
<dbReference type="Gene3D" id="2.40.70.10">
    <property type="entry name" value="Acid Proteases"/>
    <property type="match status" value="1"/>
</dbReference>
<dbReference type="Gene3D" id="3.30.70.270">
    <property type="match status" value="1"/>
</dbReference>
<feature type="domain" description="Reverse transcriptase" evidence="2">
    <location>
        <begin position="332"/>
        <end position="418"/>
    </location>
</feature>
<dbReference type="InterPro" id="IPR041577">
    <property type="entry name" value="RT_RNaseH_2"/>
</dbReference>
<dbReference type="GO" id="GO:0003964">
    <property type="term" value="F:RNA-directed DNA polymerase activity"/>
    <property type="evidence" value="ECO:0007669"/>
    <property type="project" value="UniProtKB-KW"/>
</dbReference>
<feature type="coiled-coil region" evidence="1">
    <location>
        <begin position="415"/>
        <end position="442"/>
    </location>
</feature>
<proteinExistence type="predicted"/>
<feature type="coiled-coil region" evidence="1">
    <location>
        <begin position="13"/>
        <end position="40"/>
    </location>
</feature>
<dbReference type="InterPro" id="IPR000477">
    <property type="entry name" value="RT_dom"/>
</dbReference>
<evidence type="ECO:0000259" key="2">
    <source>
        <dbReference type="Pfam" id="PF00078"/>
    </source>
</evidence>
<keyword evidence="4" id="KW-0808">Transferase</keyword>